<evidence type="ECO:0000313" key="2">
    <source>
        <dbReference type="EMBL" id="RJP58112.1"/>
    </source>
</evidence>
<name>A0A3A4QZE7_9BACT</name>
<feature type="transmembrane region" description="Helical" evidence="1">
    <location>
        <begin position="310"/>
        <end position="328"/>
    </location>
</feature>
<proteinExistence type="predicted"/>
<organism evidence="2 3">
    <name type="scientific">Candidatus Auribacter fodinae</name>
    <dbReference type="NCBI Taxonomy" id="2093366"/>
    <lineage>
        <taxon>Bacteria</taxon>
        <taxon>Pseudomonadati</taxon>
        <taxon>Candidatus Auribacterota</taxon>
        <taxon>Candidatus Auribacteria</taxon>
        <taxon>Candidatus Auribacterales</taxon>
        <taxon>Candidatus Auribacteraceae</taxon>
        <taxon>Candidatus Auribacter</taxon>
    </lineage>
</organism>
<reference evidence="2 3" key="1">
    <citation type="journal article" date="2017" name="ISME J.">
        <title>Energy and carbon metabolisms in a deep terrestrial subsurface fluid microbial community.</title>
        <authorList>
            <person name="Momper L."/>
            <person name="Jungbluth S.P."/>
            <person name="Lee M.D."/>
            <person name="Amend J.P."/>
        </authorList>
    </citation>
    <scope>NUCLEOTIDE SEQUENCE [LARGE SCALE GENOMIC DNA]</scope>
    <source>
        <strain evidence="2">SURF_26</strain>
    </source>
</reference>
<feature type="transmembrane region" description="Helical" evidence="1">
    <location>
        <begin position="148"/>
        <end position="166"/>
    </location>
</feature>
<evidence type="ECO:0000313" key="3">
    <source>
        <dbReference type="Proteomes" id="UP000266426"/>
    </source>
</evidence>
<evidence type="ECO:0000256" key="1">
    <source>
        <dbReference type="SAM" id="Phobius"/>
    </source>
</evidence>
<feature type="transmembrane region" description="Helical" evidence="1">
    <location>
        <begin position="210"/>
        <end position="230"/>
    </location>
</feature>
<dbReference type="AlphaFoldDB" id="A0A3A4QZE7"/>
<comment type="caution">
    <text evidence="2">The sequence shown here is derived from an EMBL/GenBank/DDBJ whole genome shotgun (WGS) entry which is preliminary data.</text>
</comment>
<accession>A0A3A4QZE7</accession>
<dbReference type="EMBL" id="QZJZ01000071">
    <property type="protein sequence ID" value="RJP58112.1"/>
    <property type="molecule type" value="Genomic_DNA"/>
</dbReference>
<feature type="transmembrane region" description="Helical" evidence="1">
    <location>
        <begin position="287"/>
        <end position="304"/>
    </location>
</feature>
<feature type="transmembrane region" description="Helical" evidence="1">
    <location>
        <begin position="75"/>
        <end position="92"/>
    </location>
</feature>
<keyword evidence="1" id="KW-0812">Transmembrane</keyword>
<keyword evidence="1" id="KW-1133">Transmembrane helix</keyword>
<feature type="transmembrane region" description="Helical" evidence="1">
    <location>
        <begin position="256"/>
        <end position="275"/>
    </location>
</feature>
<evidence type="ECO:0008006" key="4">
    <source>
        <dbReference type="Google" id="ProtNLM"/>
    </source>
</evidence>
<feature type="transmembrane region" description="Helical" evidence="1">
    <location>
        <begin position="12"/>
        <end position="32"/>
    </location>
</feature>
<feature type="transmembrane region" description="Helical" evidence="1">
    <location>
        <begin position="123"/>
        <end position="141"/>
    </location>
</feature>
<gene>
    <name evidence="2" type="ORF">C4541_08775</name>
</gene>
<keyword evidence="1" id="KW-0472">Membrane</keyword>
<sequence>MKSAFTILSRVLPGALYVWFALAGVVFILTSVKTIFFPFALEQNEGVVLYVTRLIQEGTLPYMHLTHPPYFINNYPPVYNVLCAVTGYLFSYPLASGRLISTLSLLGTAIICGLMTYRLARSYMWGIICGGFFLTLPMILWQCRYYRVDALGVFFSISAVFAILLIDKKRVPVVVSALLCALGVFTKHSMLAAPLAIGTVLFLYRHQYKWLFTCTFLASVTVPAVILQIVSHGEFLRHLFLYTVTGLCTPDIKRHVMPLISLIIWYAGAMVFCLTRRNKSAWPMNTALIFIYGLLSLNGVLLIFKEGASNMYLIEAVAATIVMGGYAWRSLIQDTRWKNTAACAVFATVLLSAMMPWFIGSAPYYRIAMGYGTFLSELYSREKEIYLKVKSAQGRVLCENISYPALCGKDPEWVAFMTKQLHNRGINSDDAIRSLIRSKEFALIVLESALRVENNRVIVSAAQLSQLTPGIMQDTLQNYYMRAGESYVPATPGRYVKQKTILYPR</sequence>
<dbReference type="Proteomes" id="UP000266426">
    <property type="component" value="Unassembled WGS sequence"/>
</dbReference>
<feature type="transmembrane region" description="Helical" evidence="1">
    <location>
        <begin position="340"/>
        <end position="359"/>
    </location>
</feature>
<protein>
    <recommendedName>
        <fullName evidence="4">Glycosyltransferase RgtA/B/C/D-like domain-containing protein</fullName>
    </recommendedName>
</protein>
<feature type="transmembrane region" description="Helical" evidence="1">
    <location>
        <begin position="99"/>
        <end position="117"/>
    </location>
</feature>
<feature type="transmembrane region" description="Helical" evidence="1">
    <location>
        <begin position="172"/>
        <end position="203"/>
    </location>
</feature>